<protein>
    <submittedName>
        <fullName evidence="2">Uncharacterized protein</fullName>
    </submittedName>
</protein>
<sequence>MWSKVIQEIRLRPIKQQKIFYISQDYKQIITLFSKELIIFKEIHESTLKLINIMHNYFIITEILLNEKNEITNEQKSCTNEHSNSIFNFLKSSIFKKINETLFNKKKKIINEQQTYTNERSKSVFDFLKSLIVKKITKSLPAYFIKWNTYERQTCANEHSDSIFKKIINILPEIKKIINEQQTYINGRLIFLKSLIVKKITKLLLAYLIKFIFNKKKITCKSANKHSVSEIKQITQPKNEEILSKGPQNNDPDEMKPVL</sequence>
<organism evidence="2 3">
    <name type="scientific">Rhizophagus clarus</name>
    <dbReference type="NCBI Taxonomy" id="94130"/>
    <lineage>
        <taxon>Eukaryota</taxon>
        <taxon>Fungi</taxon>
        <taxon>Fungi incertae sedis</taxon>
        <taxon>Mucoromycota</taxon>
        <taxon>Glomeromycotina</taxon>
        <taxon>Glomeromycetes</taxon>
        <taxon>Glomerales</taxon>
        <taxon>Glomeraceae</taxon>
        <taxon>Rhizophagus</taxon>
    </lineage>
</organism>
<dbReference type="AlphaFoldDB" id="A0A8H3ME69"/>
<evidence type="ECO:0000313" key="2">
    <source>
        <dbReference type="EMBL" id="GET03698.1"/>
    </source>
</evidence>
<proteinExistence type="predicted"/>
<gene>
    <name evidence="2" type="ORF">RCL2_003002600</name>
</gene>
<reference evidence="2" key="1">
    <citation type="submission" date="2019-10" db="EMBL/GenBank/DDBJ databases">
        <title>Conservation and host-specific expression of non-tandemly repeated heterogenous ribosome RNA gene in arbuscular mycorrhizal fungi.</title>
        <authorList>
            <person name="Maeda T."/>
            <person name="Kobayashi Y."/>
            <person name="Nakagawa T."/>
            <person name="Ezawa T."/>
            <person name="Yamaguchi K."/>
            <person name="Bino T."/>
            <person name="Nishimoto Y."/>
            <person name="Shigenobu S."/>
            <person name="Kawaguchi M."/>
        </authorList>
    </citation>
    <scope>NUCLEOTIDE SEQUENCE</scope>
    <source>
        <strain evidence="2">HR1</strain>
    </source>
</reference>
<evidence type="ECO:0000256" key="1">
    <source>
        <dbReference type="SAM" id="MobiDB-lite"/>
    </source>
</evidence>
<dbReference type="Proteomes" id="UP000615446">
    <property type="component" value="Unassembled WGS sequence"/>
</dbReference>
<comment type="caution">
    <text evidence="2">The sequence shown here is derived from an EMBL/GenBank/DDBJ whole genome shotgun (WGS) entry which is preliminary data.</text>
</comment>
<accession>A0A8H3ME69</accession>
<name>A0A8H3ME69_9GLOM</name>
<dbReference type="EMBL" id="BLAL01000324">
    <property type="protein sequence ID" value="GET03698.1"/>
    <property type="molecule type" value="Genomic_DNA"/>
</dbReference>
<feature type="region of interest" description="Disordered" evidence="1">
    <location>
        <begin position="234"/>
        <end position="259"/>
    </location>
</feature>
<evidence type="ECO:0000313" key="3">
    <source>
        <dbReference type="Proteomes" id="UP000615446"/>
    </source>
</evidence>